<organism evidence="6 7">
    <name type="scientific">Tanacetum coccineum</name>
    <dbReference type="NCBI Taxonomy" id="301880"/>
    <lineage>
        <taxon>Eukaryota</taxon>
        <taxon>Viridiplantae</taxon>
        <taxon>Streptophyta</taxon>
        <taxon>Embryophyta</taxon>
        <taxon>Tracheophyta</taxon>
        <taxon>Spermatophyta</taxon>
        <taxon>Magnoliopsida</taxon>
        <taxon>eudicotyledons</taxon>
        <taxon>Gunneridae</taxon>
        <taxon>Pentapetalae</taxon>
        <taxon>asterids</taxon>
        <taxon>campanulids</taxon>
        <taxon>Asterales</taxon>
        <taxon>Asteraceae</taxon>
        <taxon>Asteroideae</taxon>
        <taxon>Anthemideae</taxon>
        <taxon>Anthemidinae</taxon>
        <taxon>Tanacetum</taxon>
    </lineage>
</organism>
<feature type="region of interest" description="Disordered" evidence="4">
    <location>
        <begin position="314"/>
        <end position="333"/>
    </location>
</feature>
<dbReference type="InterPro" id="IPR038765">
    <property type="entry name" value="Papain-like_cys_pep_sf"/>
</dbReference>
<evidence type="ECO:0000256" key="4">
    <source>
        <dbReference type="SAM" id="MobiDB-lite"/>
    </source>
</evidence>
<evidence type="ECO:0000256" key="1">
    <source>
        <dbReference type="ARBA" id="ARBA00005234"/>
    </source>
</evidence>
<gene>
    <name evidence="6" type="ORF">Tco_1091515</name>
</gene>
<keyword evidence="2" id="KW-0645">Protease</keyword>
<keyword evidence="3" id="KW-0378">Hydrolase</keyword>
<feature type="compositionally biased region" description="Polar residues" evidence="4">
    <location>
        <begin position="319"/>
        <end position="333"/>
    </location>
</feature>
<dbReference type="Proteomes" id="UP001151760">
    <property type="component" value="Unassembled WGS sequence"/>
</dbReference>
<accession>A0ABQ5I960</accession>
<dbReference type="InterPro" id="IPR003653">
    <property type="entry name" value="Peptidase_C48_C"/>
</dbReference>
<dbReference type="SUPFAM" id="SSF54001">
    <property type="entry name" value="Cysteine proteinases"/>
    <property type="match status" value="1"/>
</dbReference>
<reference evidence="6" key="2">
    <citation type="submission" date="2022-01" db="EMBL/GenBank/DDBJ databases">
        <authorList>
            <person name="Yamashiro T."/>
            <person name="Shiraishi A."/>
            <person name="Satake H."/>
            <person name="Nakayama K."/>
        </authorList>
    </citation>
    <scope>NUCLEOTIDE SEQUENCE</scope>
</reference>
<comment type="similarity">
    <text evidence="1">Belongs to the peptidase C48 family.</text>
</comment>
<evidence type="ECO:0000313" key="6">
    <source>
        <dbReference type="EMBL" id="GJT95997.1"/>
    </source>
</evidence>
<name>A0ABQ5I960_9ASTR</name>
<evidence type="ECO:0000259" key="5">
    <source>
        <dbReference type="Pfam" id="PF02902"/>
    </source>
</evidence>
<feature type="domain" description="Ubiquitin-like protease family profile" evidence="5">
    <location>
        <begin position="611"/>
        <end position="714"/>
    </location>
</feature>
<keyword evidence="7" id="KW-1185">Reference proteome</keyword>
<evidence type="ECO:0000313" key="7">
    <source>
        <dbReference type="Proteomes" id="UP001151760"/>
    </source>
</evidence>
<protein>
    <submittedName>
        <fullName evidence="6">Phospholipase-like protein</fullName>
    </submittedName>
</protein>
<sequence>MAKSNQLYDVKIYVRPTVKLLKEIKLLLERNPTLERLFRRTVFGRWLDILSHDNDNHLMHYVLHHQDSNLILELYATPLEMKESWLIASINFINGLVDEDMNVSQDDGAGVVNCVDFQHNSVLANSVLSANSHEGLNGQLFLDSDRRAKNPVTNKDKQPTMAEIFAEIRALRKEVMLVKVDDERIAKLERLVNQIVVNEGNGGSSKDLVSTCSRPEIDNVKVVGDGMPIGNADRNHDIGIGLHNALNQGLGGSSNDPMSSSCPADIDNGEVAGDGMPIGNADGNHDIDISSSCPADIDNGEVASDGIGIVNFDGKNDIPNDNPNSVNQVFGGSANDPMSTCSLTDMDNGEVACDGMVIDNADEKNEYTYSQRAPSTLDVLIKALDSANDNPGFDVLQHDNAVDRSVAELNHHPTADIHVHEEHEEKHGAKYSLDEMKLIDEDEKLIVKDPPVKQHVDAFINEQEDKTTVFLENVKHESNKSQYFNVVKDDYKPCLANVFSNVKPKRKKRGFERNYVLRSVKERKRKLAMSLGSPYGQQASTTPAPPKIRSQSINGDFIAAPDFEEDVYGAPKIREPDADWAMVSPNFSPSILGGTMPEYYSNGVRYPVAWSDVEKVYFPVNEPKKHWCLAELHISTGVVTFYDSLGYVCGNRRPWWRTMKRNLPQQLTLYLNQHGVLKSKGISVESYEIKYMFPKVVEQADLYGDCGVWVCIFYTY</sequence>
<evidence type="ECO:0000256" key="2">
    <source>
        <dbReference type="ARBA" id="ARBA00022670"/>
    </source>
</evidence>
<evidence type="ECO:0000256" key="3">
    <source>
        <dbReference type="ARBA" id="ARBA00022801"/>
    </source>
</evidence>
<dbReference type="EMBL" id="BQNB010020443">
    <property type="protein sequence ID" value="GJT95997.1"/>
    <property type="molecule type" value="Genomic_DNA"/>
</dbReference>
<reference evidence="6" key="1">
    <citation type="journal article" date="2022" name="Int. J. Mol. Sci.">
        <title>Draft Genome of Tanacetum Coccineum: Genomic Comparison of Closely Related Tanacetum-Family Plants.</title>
        <authorList>
            <person name="Yamashiro T."/>
            <person name="Shiraishi A."/>
            <person name="Nakayama K."/>
            <person name="Satake H."/>
        </authorList>
    </citation>
    <scope>NUCLEOTIDE SEQUENCE</scope>
</reference>
<proteinExistence type="inferred from homology"/>
<comment type="caution">
    <text evidence="6">The sequence shown here is derived from an EMBL/GenBank/DDBJ whole genome shotgun (WGS) entry which is preliminary data.</text>
</comment>
<dbReference type="Gene3D" id="3.40.395.10">
    <property type="entry name" value="Adenoviral Proteinase, Chain A"/>
    <property type="match status" value="1"/>
</dbReference>
<dbReference type="Pfam" id="PF02902">
    <property type="entry name" value="Peptidase_C48"/>
    <property type="match status" value="1"/>
</dbReference>